<evidence type="ECO:0000256" key="1">
    <source>
        <dbReference type="ARBA" id="ARBA00004903"/>
    </source>
</evidence>
<accession>A0A1M6YTF6</accession>
<dbReference type="GO" id="GO:0050661">
    <property type="term" value="F:NADP binding"/>
    <property type="evidence" value="ECO:0007669"/>
    <property type="project" value="InterPro"/>
</dbReference>
<dbReference type="EC" id="1.5.1.3" evidence="3 8"/>
<dbReference type="GO" id="GO:0046654">
    <property type="term" value="P:tetrahydrofolate biosynthetic process"/>
    <property type="evidence" value="ECO:0007669"/>
    <property type="project" value="UniProtKB-UniPathway"/>
</dbReference>
<gene>
    <name evidence="10" type="ORF">SAMN05216463_13221</name>
</gene>
<dbReference type="RefSeq" id="WP_081373296.1">
    <property type="nucleotide sequence ID" value="NZ_FRBD01000032.1"/>
</dbReference>
<protein>
    <recommendedName>
        <fullName evidence="3 8">Dihydrofolate reductase</fullName>
        <ecNumber evidence="3 8">1.5.1.3</ecNumber>
    </recommendedName>
</protein>
<dbReference type="GO" id="GO:0046655">
    <property type="term" value="P:folic acid metabolic process"/>
    <property type="evidence" value="ECO:0007669"/>
    <property type="project" value="TreeGrafter"/>
</dbReference>
<dbReference type="EMBL" id="FRBD01000032">
    <property type="protein sequence ID" value="SHL21329.1"/>
    <property type="molecule type" value="Genomic_DNA"/>
</dbReference>
<evidence type="ECO:0000256" key="6">
    <source>
        <dbReference type="ARBA" id="ARBA00023002"/>
    </source>
</evidence>
<evidence type="ECO:0000313" key="11">
    <source>
        <dbReference type="Proteomes" id="UP000184130"/>
    </source>
</evidence>
<dbReference type="GO" id="GO:0006730">
    <property type="term" value="P:one-carbon metabolic process"/>
    <property type="evidence" value="ECO:0007669"/>
    <property type="project" value="UniProtKB-KW"/>
</dbReference>
<comment type="similarity">
    <text evidence="2 8">Belongs to the dihydrofolate reductase family.</text>
</comment>
<dbReference type="GO" id="GO:0005829">
    <property type="term" value="C:cytosol"/>
    <property type="evidence" value="ECO:0007669"/>
    <property type="project" value="TreeGrafter"/>
</dbReference>
<dbReference type="GO" id="GO:0004146">
    <property type="term" value="F:dihydrofolate reductase activity"/>
    <property type="evidence" value="ECO:0007669"/>
    <property type="project" value="UniProtKB-EC"/>
</dbReference>
<dbReference type="CDD" id="cd00209">
    <property type="entry name" value="DHFR"/>
    <property type="match status" value="1"/>
</dbReference>
<dbReference type="UniPathway" id="UPA00077">
    <property type="reaction ID" value="UER00158"/>
</dbReference>
<evidence type="ECO:0000256" key="7">
    <source>
        <dbReference type="ARBA" id="ARBA00025067"/>
    </source>
</evidence>
<comment type="pathway">
    <text evidence="1 8">Cofactor biosynthesis; tetrahydrofolate biosynthesis; 5,6,7,8-tetrahydrofolate from 7,8-dihydrofolate: step 1/1.</text>
</comment>
<organism evidence="10 11">
    <name type="scientific">Xylanibacter ruminicola</name>
    <name type="common">Prevotella ruminicola</name>
    <dbReference type="NCBI Taxonomy" id="839"/>
    <lineage>
        <taxon>Bacteria</taxon>
        <taxon>Pseudomonadati</taxon>
        <taxon>Bacteroidota</taxon>
        <taxon>Bacteroidia</taxon>
        <taxon>Bacteroidales</taxon>
        <taxon>Prevotellaceae</taxon>
        <taxon>Xylanibacter</taxon>
    </lineage>
</organism>
<dbReference type="Gene3D" id="3.40.430.10">
    <property type="entry name" value="Dihydrofolate Reductase, subunit A"/>
    <property type="match status" value="1"/>
</dbReference>
<reference evidence="10 11" key="1">
    <citation type="submission" date="2016-11" db="EMBL/GenBank/DDBJ databases">
        <authorList>
            <person name="Jaros S."/>
            <person name="Januszkiewicz K."/>
            <person name="Wedrychowicz H."/>
        </authorList>
    </citation>
    <scope>NUCLEOTIDE SEQUENCE [LARGE SCALE GENOMIC DNA]</scope>
    <source>
        <strain evidence="10 11">KHT3</strain>
    </source>
</reference>
<dbReference type="InterPro" id="IPR001796">
    <property type="entry name" value="DHFR_dom"/>
</dbReference>
<evidence type="ECO:0000256" key="2">
    <source>
        <dbReference type="ARBA" id="ARBA00009539"/>
    </source>
</evidence>
<sequence length="178" mass="20124">MISIIAAVAKNRAIGFQNKLIYWLPNDLKRFKALTTGHTIIMGRNTFLSLPKGALPNRRNIVLTRSLFSPPEVGGDRGGLSERINELYPGCDVYPSLEEALAHCSKDEEVFIIGGASVYEQALPLADRLCLTEIDDTPKDADTFFPPYADEWKESAREDHDIDEKHSFRYSFVDYVRK</sequence>
<evidence type="ECO:0000256" key="4">
    <source>
        <dbReference type="ARBA" id="ARBA00022563"/>
    </source>
</evidence>
<evidence type="ECO:0000256" key="8">
    <source>
        <dbReference type="PIRNR" id="PIRNR000194"/>
    </source>
</evidence>
<comment type="function">
    <text evidence="7 8">Key enzyme in folate metabolism. Catalyzes an essential reaction for de novo glycine and purine synthesis, and for DNA precursor synthesis.</text>
</comment>
<comment type="catalytic activity">
    <reaction evidence="8">
        <text>(6S)-5,6,7,8-tetrahydrofolate + NADP(+) = 7,8-dihydrofolate + NADPH + H(+)</text>
        <dbReference type="Rhea" id="RHEA:15009"/>
        <dbReference type="ChEBI" id="CHEBI:15378"/>
        <dbReference type="ChEBI" id="CHEBI:57451"/>
        <dbReference type="ChEBI" id="CHEBI:57453"/>
        <dbReference type="ChEBI" id="CHEBI:57783"/>
        <dbReference type="ChEBI" id="CHEBI:58349"/>
        <dbReference type="EC" id="1.5.1.3"/>
    </reaction>
</comment>
<dbReference type="SUPFAM" id="SSF53597">
    <property type="entry name" value="Dihydrofolate reductase-like"/>
    <property type="match status" value="1"/>
</dbReference>
<dbReference type="OrthoDB" id="9804315at2"/>
<keyword evidence="5 8" id="KW-0521">NADP</keyword>
<dbReference type="InterPro" id="IPR024072">
    <property type="entry name" value="DHFR-like_dom_sf"/>
</dbReference>
<dbReference type="Pfam" id="PF00186">
    <property type="entry name" value="DHFR_1"/>
    <property type="match status" value="2"/>
</dbReference>
<evidence type="ECO:0000313" key="10">
    <source>
        <dbReference type="EMBL" id="SHL21329.1"/>
    </source>
</evidence>
<name>A0A1M6YTF6_XYLRU</name>
<dbReference type="PANTHER" id="PTHR48069">
    <property type="entry name" value="DIHYDROFOLATE REDUCTASE"/>
    <property type="match status" value="1"/>
</dbReference>
<dbReference type="AlphaFoldDB" id="A0A1M6YTF6"/>
<evidence type="ECO:0000256" key="5">
    <source>
        <dbReference type="ARBA" id="ARBA00022857"/>
    </source>
</evidence>
<feature type="domain" description="DHFR" evidence="9">
    <location>
        <begin position="1"/>
        <end position="177"/>
    </location>
</feature>
<dbReference type="PANTHER" id="PTHR48069:SF3">
    <property type="entry name" value="DIHYDROFOLATE REDUCTASE"/>
    <property type="match status" value="1"/>
</dbReference>
<dbReference type="InterPro" id="IPR012259">
    <property type="entry name" value="DHFR"/>
</dbReference>
<dbReference type="Proteomes" id="UP000184130">
    <property type="component" value="Unassembled WGS sequence"/>
</dbReference>
<keyword evidence="4 8" id="KW-0554">One-carbon metabolism</keyword>
<dbReference type="PIRSF" id="PIRSF000194">
    <property type="entry name" value="DHFR"/>
    <property type="match status" value="1"/>
</dbReference>
<proteinExistence type="inferred from homology"/>
<evidence type="ECO:0000259" key="9">
    <source>
        <dbReference type="PROSITE" id="PS51330"/>
    </source>
</evidence>
<dbReference type="GO" id="GO:0046452">
    <property type="term" value="P:dihydrofolate metabolic process"/>
    <property type="evidence" value="ECO:0007669"/>
    <property type="project" value="TreeGrafter"/>
</dbReference>
<dbReference type="PRINTS" id="PR00070">
    <property type="entry name" value="DHFR"/>
</dbReference>
<keyword evidence="6 8" id="KW-0560">Oxidoreductase</keyword>
<dbReference type="PROSITE" id="PS51330">
    <property type="entry name" value="DHFR_2"/>
    <property type="match status" value="1"/>
</dbReference>
<evidence type="ECO:0000256" key="3">
    <source>
        <dbReference type="ARBA" id="ARBA00012856"/>
    </source>
</evidence>